<accession>A0A9N8H5H4</accession>
<reference evidence="3" key="1">
    <citation type="submission" date="2020-06" db="EMBL/GenBank/DDBJ databases">
        <authorList>
            <consortium name="Plant Systems Biology data submission"/>
        </authorList>
    </citation>
    <scope>NUCLEOTIDE SEQUENCE</scope>
    <source>
        <strain evidence="3">D6</strain>
    </source>
</reference>
<keyword evidence="4" id="KW-1185">Reference proteome</keyword>
<feature type="transmembrane region" description="Helical" evidence="2">
    <location>
        <begin position="198"/>
        <end position="217"/>
    </location>
</feature>
<feature type="compositionally biased region" description="Polar residues" evidence="1">
    <location>
        <begin position="39"/>
        <end position="48"/>
    </location>
</feature>
<feature type="compositionally biased region" description="Low complexity" evidence="1">
    <location>
        <begin position="49"/>
        <end position="74"/>
    </location>
</feature>
<keyword evidence="2" id="KW-1133">Transmembrane helix</keyword>
<dbReference type="Proteomes" id="UP001153069">
    <property type="component" value="Unassembled WGS sequence"/>
</dbReference>
<name>A0A9N8H5H4_9STRA</name>
<feature type="compositionally biased region" description="Low complexity" evidence="1">
    <location>
        <begin position="550"/>
        <end position="569"/>
    </location>
</feature>
<sequence length="1029" mass="115243">MTDKEDSDTSRASSQSFAINPQPDVRYRPSAAAAARPTNAYQAGTDQQNRTTTNNNNNTGNNSITSSNRSNHSNKSNKKKKKKRWRWIVRKPRDLTPEQEQVFMTMKLRKLNRALTGTKTKRSRLDVFVLMAYFVLAVGVVSYSSAPMAASTTNSTENDTSTAPIIQLNLQDILIMMIYVIVVTFVTSVFRESKWITLIYWMVIYLPLCAMIVQFVVGNDDTTSLVNSVVAILLLVSEMTVLVVFLTLYKIYPKVVMSSWFRRKSRAGIFWRIKVVSDWTMTYVGSWGKRFTCKYDGETNATGLPHGFGRWLDDAYSGEVLTGTWINGFPIAPFASRHYGTGDAFKAVRVGYIMASDDEYTTTKFWPSNDKPPRIGLTSVECSISGSFYNELPLATHLSGPHWLDQEQHSVGKLCRQLTHVDDEEERVHQIVQIKSSDPRGVQVRGHVYGPTGESFHAGTDKVVVMVDKETDDGETEEQAQQPNNRPRLTPRRSLNFMPRASRQSFRPEKIIVCDNESESGDESEKPVELATVVEEDSQNLRGEESAGFSNNNNNKNDNNNSSSRVEDNSAVFSNNNAVVETFSNELFEFSSAHSREEEIPEQSAAFDPPPPSTPPFRAISNSSGMSSAYSSSSAFAFASHDIELSMGGASEHLTEQHRRLEPFRLVNASLRIQDWIPAPHKDALIFFPGYKVPLKNALEALGQFIAMTRLDSRVYPIIFGWPCGQRFSYHLASQQAATEPNYENLLALVQGLQSAGIRNVHFMSHSMGVQTLLGGFADKEDGSPSDLSLCFQLDPDFMDEEDLSSRSHSGTGAAPNGEQKMICRTVTMLNPDFPLEAFVNRAFRSVRRLCSTITIIGDRQDKALLVSQLFNGLRVYFGYDQPEVLQPRPSRDCASHSEREVYQGKHRFLQQVIGLSIESLYFPSDIDKDNVNDALLFKERAPVIVCTDGDDEEQVQDRAWLDVDVIDTTGLDTNIAGIRHSGFNLNPILLKDLEELIATGRRAVSRATLLYREGNNFSYCHAPSYVAM</sequence>
<feature type="region of interest" description="Disordered" evidence="1">
    <location>
        <begin position="593"/>
        <end position="613"/>
    </location>
</feature>
<keyword evidence="2" id="KW-0472">Membrane</keyword>
<evidence type="ECO:0000256" key="2">
    <source>
        <dbReference type="SAM" id="Phobius"/>
    </source>
</evidence>
<gene>
    <name evidence="3" type="ORF">SEMRO_85_G045520.1</name>
</gene>
<dbReference type="PANTHER" id="PTHR36513:SF1">
    <property type="entry name" value="TRANSMEMBRANE PROTEIN"/>
    <property type="match status" value="1"/>
</dbReference>
<feature type="compositionally biased region" description="Polar residues" evidence="1">
    <location>
        <begin position="10"/>
        <end position="19"/>
    </location>
</feature>
<feature type="region of interest" description="Disordered" evidence="1">
    <location>
        <begin position="470"/>
        <end position="569"/>
    </location>
</feature>
<dbReference type="AlphaFoldDB" id="A0A9N8H5H4"/>
<keyword evidence="2" id="KW-0812">Transmembrane</keyword>
<feature type="transmembrane region" description="Helical" evidence="2">
    <location>
        <begin position="127"/>
        <end position="146"/>
    </location>
</feature>
<proteinExistence type="predicted"/>
<feature type="transmembrane region" description="Helical" evidence="2">
    <location>
        <begin position="166"/>
        <end position="186"/>
    </location>
</feature>
<evidence type="ECO:0000313" key="3">
    <source>
        <dbReference type="EMBL" id="CAB9500532.1"/>
    </source>
</evidence>
<feature type="region of interest" description="Disordered" evidence="1">
    <location>
        <begin position="1"/>
        <end position="91"/>
    </location>
</feature>
<dbReference type="OrthoDB" id="10251508at2759"/>
<dbReference type="Pfam" id="PF05990">
    <property type="entry name" value="DUF900"/>
    <property type="match status" value="1"/>
</dbReference>
<organism evidence="3 4">
    <name type="scientific">Seminavis robusta</name>
    <dbReference type="NCBI Taxonomy" id="568900"/>
    <lineage>
        <taxon>Eukaryota</taxon>
        <taxon>Sar</taxon>
        <taxon>Stramenopiles</taxon>
        <taxon>Ochrophyta</taxon>
        <taxon>Bacillariophyta</taxon>
        <taxon>Bacillariophyceae</taxon>
        <taxon>Bacillariophycidae</taxon>
        <taxon>Naviculales</taxon>
        <taxon>Naviculaceae</taxon>
        <taxon>Seminavis</taxon>
    </lineage>
</organism>
<dbReference type="PANTHER" id="PTHR36513">
    <property type="entry name" value="ABC TRANSMEMBRANE TYPE-1 DOMAIN-CONTAINING PROTEIN"/>
    <property type="match status" value="1"/>
</dbReference>
<evidence type="ECO:0000313" key="4">
    <source>
        <dbReference type="Proteomes" id="UP001153069"/>
    </source>
</evidence>
<protein>
    <submittedName>
        <fullName evidence="3">Uncharacterized protein</fullName>
    </submittedName>
</protein>
<dbReference type="EMBL" id="CAICTM010000084">
    <property type="protein sequence ID" value="CAB9500532.1"/>
    <property type="molecule type" value="Genomic_DNA"/>
</dbReference>
<dbReference type="InterPro" id="IPR010297">
    <property type="entry name" value="DUF900_hydrolase"/>
</dbReference>
<evidence type="ECO:0000256" key="1">
    <source>
        <dbReference type="SAM" id="MobiDB-lite"/>
    </source>
</evidence>
<feature type="transmembrane region" description="Helical" evidence="2">
    <location>
        <begin position="269"/>
        <end position="288"/>
    </location>
</feature>
<comment type="caution">
    <text evidence="3">The sequence shown here is derived from an EMBL/GenBank/DDBJ whole genome shotgun (WGS) entry which is preliminary data.</text>
</comment>
<feature type="transmembrane region" description="Helical" evidence="2">
    <location>
        <begin position="229"/>
        <end position="249"/>
    </location>
</feature>
<feature type="compositionally biased region" description="Basic residues" evidence="1">
    <location>
        <begin position="75"/>
        <end position="90"/>
    </location>
</feature>